<dbReference type="PANTHER" id="PTHR14240">
    <property type="entry name" value="RETINITIS PIGMENTOSA GTPASE REGULATOR-INTERACTING PROTEIN"/>
    <property type="match status" value="1"/>
</dbReference>
<evidence type="ECO:0000313" key="10">
    <source>
        <dbReference type="Proteomes" id="UP000502823"/>
    </source>
</evidence>
<comment type="caution">
    <text evidence="9">The sequence shown here is derived from an EMBL/GenBank/DDBJ whole genome shotgun (WGS) entry which is preliminary data.</text>
</comment>
<evidence type="ECO:0000256" key="4">
    <source>
        <dbReference type="ARBA" id="ARBA00023069"/>
    </source>
</evidence>
<organism evidence="9 10">
    <name type="scientific">Coptotermes formosanus</name>
    <name type="common">Formosan subterranean termite</name>
    <dbReference type="NCBI Taxonomy" id="36987"/>
    <lineage>
        <taxon>Eukaryota</taxon>
        <taxon>Metazoa</taxon>
        <taxon>Ecdysozoa</taxon>
        <taxon>Arthropoda</taxon>
        <taxon>Hexapoda</taxon>
        <taxon>Insecta</taxon>
        <taxon>Pterygota</taxon>
        <taxon>Neoptera</taxon>
        <taxon>Polyneoptera</taxon>
        <taxon>Dictyoptera</taxon>
        <taxon>Blattodea</taxon>
        <taxon>Blattoidea</taxon>
        <taxon>Termitoidae</taxon>
        <taxon>Rhinotermitidae</taxon>
        <taxon>Coptotermes</taxon>
    </lineage>
</organism>
<dbReference type="GO" id="GO:0035869">
    <property type="term" value="C:ciliary transition zone"/>
    <property type="evidence" value="ECO:0007669"/>
    <property type="project" value="TreeGrafter"/>
</dbReference>
<dbReference type="AlphaFoldDB" id="A0A6L2QAV0"/>
<sequence length="1212" mass="136898">MADDPERDLVPVKEGASCEKQRTGSNFSLSGEKDKLHAPYIAKLDRKELEHRFMCLMLDNSNLKKECNKHEEKIKRLATKLLRLVAEQKSDLPTAALRRDHNLECLVVEQQQQIRELRQRNSQLQDRVVVLRNQLVEHTSVHSAVHCNLMGKSRSPSRSHARSHSKTCVSSSTRQNIISLHASQNMFQPNLQTNTPHCGTRDTPHPIDTEIIEDHQRLNNEQRTPEVPNSKAAIAQQNQKLSEEIVRLHEQINVLEQDLETQREQSSARIVELEDELASTVAEHQQQKVAENIEVIRLQRSLQQQSAHLAAQSAQNQVLEQDLARLHQELETVQQDNDELHRQLTNEHQKVADLQQQLQGVGSNCLSVRELQEQIRDIQNERSTLKEHNERLLALISSRQIQSSEQEMTLHLQVSQLESTLAKERNEQAELMQRIEQLEAQDEARLQHFAGQEKARCVQVMQLEAALAAEMKERSSLLETLNGMHQNMSEPNKPPFTDQETVLRVQVVTQLETKLAKELSDRTQILNSLEEERTQVAALKVAHSDLLVKLQDLQAKHTKIEGQLQTLQEDSRRGLSFHIPPPAPSVLPSSTPPRIPSLEQSQLAQRLTFKSGRSCQMSSSSSLTEDFCICPDKMNYRKRKDLDTVNASESILDISCESQTSETLHSEIKSSASPLTNTGFENSTGASNEENSLQRQTDSCCKCAKAPSLINEGCCASLRLSSLSLNPSHGHEDSVHVTGEQESSDLHIIDDTLKVNTERISFSSPSDRIALPHDSQLLEDEKEKPKSIPEEGSQASDDSVMLKIPDHDSWQNNEVYLLDTHPGEDWIATANQLDINRELEKCRELLRVQYNLNSMYKKEVTSLAKQLKQNEDDHAKKVDEMTSLLQKETTHISKLQDQLETCVLHHTVHHTGHLTIGVGEALFEIHIHRLCLSPEGLGSLVKEPYDPVYKKRELSNLFLTWVFYHQDVAYTPVKAAKTSTEFNSSSVYRVTVNDEFLEYLKELTIHLSRDVKAGFVTSSVVNIITVCDCNAAHSLDLQQGCIIEVHMAVDDASEPVARGTLHFSEVFRFPQNKIHSSVPLVGTGTQEAVVEFGVIQCWFQLCCSVGLVSSYMQHRTANKVTTKMPVPAPRHKKEQISPRISSMVSSKTRDNVIAEVQVQPGEEDATKDEPEERVCVKGSTAEEASTEDRLPEKDHREGSLAEDCLENSRQVY</sequence>
<reference evidence="10" key="1">
    <citation type="submission" date="2020-01" db="EMBL/GenBank/DDBJ databases">
        <title>Draft genome sequence of the Termite Coptotermes fromosanus.</title>
        <authorList>
            <person name="Itakura S."/>
            <person name="Yosikawa Y."/>
            <person name="Umezawa K."/>
        </authorList>
    </citation>
    <scope>NUCLEOTIDE SEQUENCE [LARGE SCALE GENOMIC DNA]</scope>
</reference>
<evidence type="ECO:0000256" key="7">
    <source>
        <dbReference type="SAM" id="MobiDB-lite"/>
    </source>
</evidence>
<dbReference type="GO" id="GO:1905515">
    <property type="term" value="P:non-motile cilium assembly"/>
    <property type="evidence" value="ECO:0007669"/>
    <property type="project" value="TreeGrafter"/>
</dbReference>
<dbReference type="SUPFAM" id="SSF49562">
    <property type="entry name" value="C2 domain (Calcium/lipid-binding domain, CaLB)"/>
    <property type="match status" value="1"/>
</dbReference>
<dbReference type="PANTHER" id="PTHR14240:SF1">
    <property type="entry name" value="PROTEIN FANTOM-RELATED"/>
    <property type="match status" value="1"/>
</dbReference>
<dbReference type="Pfam" id="PF11618">
    <property type="entry name" value="C2-C2_1"/>
    <property type="match status" value="1"/>
</dbReference>
<evidence type="ECO:0000256" key="6">
    <source>
        <dbReference type="SAM" id="Coils"/>
    </source>
</evidence>
<gene>
    <name evidence="9" type="ORF">Cfor_12552</name>
</gene>
<dbReference type="InterPro" id="IPR035892">
    <property type="entry name" value="C2_domain_sf"/>
</dbReference>
<feature type="coiled-coil region" evidence="6">
    <location>
        <begin position="231"/>
        <end position="283"/>
    </location>
</feature>
<feature type="region of interest" description="Disordered" evidence="7">
    <location>
        <begin position="663"/>
        <end position="691"/>
    </location>
</feature>
<evidence type="ECO:0000256" key="2">
    <source>
        <dbReference type="ARBA" id="ARBA00006042"/>
    </source>
</evidence>
<protein>
    <recommendedName>
        <fullName evidence="8">RPGR-interacting protein 1 first C2 domain-containing protein</fullName>
    </recommendedName>
</protein>
<evidence type="ECO:0000259" key="8">
    <source>
        <dbReference type="Pfam" id="PF11618"/>
    </source>
</evidence>
<dbReference type="GO" id="GO:0005856">
    <property type="term" value="C:cytoskeleton"/>
    <property type="evidence" value="ECO:0007669"/>
    <property type="project" value="UniProtKB-ARBA"/>
</dbReference>
<dbReference type="InterPro" id="IPR031139">
    <property type="entry name" value="RPGRIP1_fam"/>
</dbReference>
<feature type="region of interest" description="Disordered" evidence="7">
    <location>
        <begin position="1"/>
        <end position="30"/>
    </location>
</feature>
<feature type="region of interest" description="Disordered" evidence="7">
    <location>
        <begin position="1157"/>
        <end position="1212"/>
    </location>
</feature>
<name>A0A6L2QAV0_COPFO</name>
<evidence type="ECO:0000256" key="5">
    <source>
        <dbReference type="ARBA" id="ARBA00023273"/>
    </source>
</evidence>
<feature type="region of interest" description="Disordered" evidence="7">
    <location>
        <begin position="152"/>
        <end position="173"/>
    </location>
</feature>
<keyword evidence="5" id="KW-0966">Cell projection</keyword>
<dbReference type="Gene3D" id="2.60.40.150">
    <property type="entry name" value="C2 domain"/>
    <property type="match status" value="1"/>
</dbReference>
<feature type="compositionally biased region" description="Basic and acidic residues" evidence="7">
    <location>
        <begin position="779"/>
        <end position="789"/>
    </location>
</feature>
<keyword evidence="10" id="KW-1185">Reference proteome</keyword>
<comment type="similarity">
    <text evidence="2">Belongs to the RPGRIP1 family.</text>
</comment>
<keyword evidence="3 6" id="KW-0175">Coiled coil</keyword>
<feature type="region of interest" description="Disordered" evidence="7">
    <location>
        <begin position="764"/>
        <end position="799"/>
    </location>
</feature>
<keyword evidence="4" id="KW-0969">Cilium</keyword>
<comment type="subcellular location">
    <subcellularLocation>
        <location evidence="1">Cell projection</location>
        <location evidence="1">Cilium</location>
    </subcellularLocation>
</comment>
<dbReference type="OrthoDB" id="2133912at2759"/>
<feature type="compositionally biased region" description="Basic residues" evidence="7">
    <location>
        <begin position="155"/>
        <end position="165"/>
    </location>
</feature>
<accession>A0A6L2QAV0</accession>
<dbReference type="InterPro" id="IPR021656">
    <property type="entry name" value="C2-C2_1"/>
</dbReference>
<evidence type="ECO:0000313" key="9">
    <source>
        <dbReference type="EMBL" id="GFG38947.1"/>
    </source>
</evidence>
<feature type="domain" description="RPGR-interacting protein 1 first C2" evidence="8">
    <location>
        <begin position="916"/>
        <end position="1007"/>
    </location>
</feature>
<feature type="coiled-coil region" evidence="6">
    <location>
        <begin position="309"/>
        <end position="441"/>
    </location>
</feature>
<dbReference type="Proteomes" id="UP000502823">
    <property type="component" value="Unassembled WGS sequence"/>
</dbReference>
<feature type="compositionally biased region" description="Basic and acidic residues" evidence="7">
    <location>
        <begin position="7"/>
        <end position="22"/>
    </location>
</feature>
<dbReference type="InParanoid" id="A0A6L2QAV0"/>
<evidence type="ECO:0000256" key="3">
    <source>
        <dbReference type="ARBA" id="ARBA00023054"/>
    </source>
</evidence>
<feature type="compositionally biased region" description="Basic and acidic residues" evidence="7">
    <location>
        <begin position="1186"/>
        <end position="1199"/>
    </location>
</feature>
<proteinExistence type="inferred from homology"/>
<dbReference type="EMBL" id="BLKM01000839">
    <property type="protein sequence ID" value="GFG38947.1"/>
    <property type="molecule type" value="Genomic_DNA"/>
</dbReference>
<evidence type="ECO:0000256" key="1">
    <source>
        <dbReference type="ARBA" id="ARBA00004138"/>
    </source>
</evidence>
<feature type="coiled-coil region" evidence="6">
    <location>
        <begin position="46"/>
        <end position="134"/>
    </location>
</feature>